<proteinExistence type="predicted"/>
<comment type="caution">
    <text evidence="1">The sequence shown here is derived from an EMBL/GenBank/DDBJ whole genome shotgun (WGS) entry which is preliminary data.</text>
</comment>
<name>A0A096BQE9_9BACT</name>
<dbReference type="OrthoDB" id="1121032at2"/>
<evidence type="ECO:0000313" key="1">
    <source>
        <dbReference type="EMBL" id="KGF44882.1"/>
    </source>
</evidence>
<dbReference type="Proteomes" id="UP000029525">
    <property type="component" value="Unassembled WGS sequence"/>
</dbReference>
<reference evidence="1 2" key="1">
    <citation type="submission" date="2014-07" db="EMBL/GenBank/DDBJ databases">
        <authorList>
            <person name="McCorrison J."/>
            <person name="Sanka R."/>
            <person name="Torralba M."/>
            <person name="Gillis M."/>
            <person name="Haft D.H."/>
            <person name="Methe B."/>
            <person name="Sutton G."/>
            <person name="Nelson K.E."/>
        </authorList>
    </citation>
    <scope>NUCLEOTIDE SEQUENCE [LARGE SCALE GENOMIC DNA]</scope>
    <source>
        <strain evidence="1 2">DNF00320</strain>
    </source>
</reference>
<dbReference type="RefSeq" id="WP_004338155.1">
    <property type="nucleotide sequence ID" value="NZ_JRNQ01000025.1"/>
</dbReference>
<organism evidence="1 2">
    <name type="scientific">Prevotella bivia DNF00320</name>
    <dbReference type="NCBI Taxonomy" id="1401068"/>
    <lineage>
        <taxon>Bacteria</taxon>
        <taxon>Pseudomonadati</taxon>
        <taxon>Bacteroidota</taxon>
        <taxon>Bacteroidia</taxon>
        <taxon>Bacteroidales</taxon>
        <taxon>Prevotellaceae</taxon>
        <taxon>Prevotella</taxon>
    </lineage>
</organism>
<sequence>MIQRDYFLRLIEEFQAAVARFLEKDKAGKDEELKDLYRQYVGDYELLRNCSVDELFCYANDNWGEEKLEKINMVAELLYAETSYCANPLRAMLMEKAYTYYDYVEANGDMFSIERRKKMQALKKELRKV</sequence>
<gene>
    <name evidence="1" type="ORF">HMPREF0647_04945</name>
</gene>
<evidence type="ECO:0000313" key="2">
    <source>
        <dbReference type="Proteomes" id="UP000029525"/>
    </source>
</evidence>
<dbReference type="EMBL" id="JRNQ01000025">
    <property type="protein sequence ID" value="KGF44882.1"/>
    <property type="molecule type" value="Genomic_DNA"/>
</dbReference>
<dbReference type="AlphaFoldDB" id="A0A096BQE9"/>
<accession>A0A096BQE9</accession>
<dbReference type="GeneID" id="78530594"/>
<protein>
    <submittedName>
        <fullName evidence="1">Uncharacterized protein</fullName>
    </submittedName>
</protein>